<dbReference type="PANTHER" id="PTHR33067:SF32">
    <property type="entry name" value="ASPARTIC PEPTIDASE DDI1-TYPE DOMAIN-CONTAINING PROTEIN"/>
    <property type="match status" value="1"/>
</dbReference>
<protein>
    <recommendedName>
        <fullName evidence="3">Reverse transcriptase domain-containing protein</fullName>
    </recommendedName>
</protein>
<evidence type="ECO:0000313" key="1">
    <source>
        <dbReference type="EMBL" id="KAH9292992.1"/>
    </source>
</evidence>
<name>A0AA38F9I7_TAXCH</name>
<keyword evidence="2" id="KW-1185">Reference proteome</keyword>
<proteinExistence type="predicted"/>
<dbReference type="EMBL" id="JAHRHJ020001897">
    <property type="protein sequence ID" value="KAH9292992.1"/>
    <property type="molecule type" value="Genomic_DNA"/>
</dbReference>
<sequence>ILSLTGLQPTNTVLQLADQSIVVPDGVVEDIMVIVESWEYPVDFMVLQPKAQKLGYPVILGRPWLATVAAYIDCRSGNMTILN</sequence>
<gene>
    <name evidence="1" type="ORF">KI387_041819</name>
</gene>
<dbReference type="AlphaFoldDB" id="A0AA38F9I7"/>
<feature type="non-terminal residue" evidence="1">
    <location>
        <position position="1"/>
    </location>
</feature>
<evidence type="ECO:0000313" key="2">
    <source>
        <dbReference type="Proteomes" id="UP000824469"/>
    </source>
</evidence>
<dbReference type="Proteomes" id="UP000824469">
    <property type="component" value="Unassembled WGS sequence"/>
</dbReference>
<organism evidence="1 2">
    <name type="scientific">Taxus chinensis</name>
    <name type="common">Chinese yew</name>
    <name type="synonym">Taxus wallichiana var. chinensis</name>
    <dbReference type="NCBI Taxonomy" id="29808"/>
    <lineage>
        <taxon>Eukaryota</taxon>
        <taxon>Viridiplantae</taxon>
        <taxon>Streptophyta</taxon>
        <taxon>Embryophyta</taxon>
        <taxon>Tracheophyta</taxon>
        <taxon>Spermatophyta</taxon>
        <taxon>Pinopsida</taxon>
        <taxon>Pinidae</taxon>
        <taxon>Conifers II</taxon>
        <taxon>Cupressales</taxon>
        <taxon>Taxaceae</taxon>
        <taxon>Taxus</taxon>
    </lineage>
</organism>
<dbReference type="Gene3D" id="2.40.70.10">
    <property type="entry name" value="Acid Proteases"/>
    <property type="match status" value="1"/>
</dbReference>
<accession>A0AA38F9I7</accession>
<reference evidence="1 2" key="1">
    <citation type="journal article" date="2021" name="Nat. Plants">
        <title>The Taxus genome provides insights into paclitaxel biosynthesis.</title>
        <authorList>
            <person name="Xiong X."/>
            <person name="Gou J."/>
            <person name="Liao Q."/>
            <person name="Li Y."/>
            <person name="Zhou Q."/>
            <person name="Bi G."/>
            <person name="Li C."/>
            <person name="Du R."/>
            <person name="Wang X."/>
            <person name="Sun T."/>
            <person name="Guo L."/>
            <person name="Liang H."/>
            <person name="Lu P."/>
            <person name="Wu Y."/>
            <person name="Zhang Z."/>
            <person name="Ro D.K."/>
            <person name="Shang Y."/>
            <person name="Huang S."/>
            <person name="Yan J."/>
        </authorList>
    </citation>
    <scope>NUCLEOTIDE SEQUENCE [LARGE SCALE GENOMIC DNA]</scope>
    <source>
        <strain evidence="1">Ta-2019</strain>
    </source>
</reference>
<dbReference type="OMA" id="IVESWEY"/>
<dbReference type="InterPro" id="IPR021109">
    <property type="entry name" value="Peptidase_aspartic_dom_sf"/>
</dbReference>
<dbReference type="PANTHER" id="PTHR33067">
    <property type="entry name" value="RNA-DIRECTED DNA POLYMERASE-RELATED"/>
    <property type="match status" value="1"/>
</dbReference>
<comment type="caution">
    <text evidence="1">The sequence shown here is derived from an EMBL/GenBank/DDBJ whole genome shotgun (WGS) entry which is preliminary data.</text>
</comment>
<evidence type="ECO:0008006" key="3">
    <source>
        <dbReference type="Google" id="ProtNLM"/>
    </source>
</evidence>
<dbReference type="CDD" id="cd00303">
    <property type="entry name" value="retropepsin_like"/>
    <property type="match status" value="1"/>
</dbReference>
<feature type="non-terminal residue" evidence="1">
    <location>
        <position position="83"/>
    </location>
</feature>